<dbReference type="PRINTS" id="PR01021">
    <property type="entry name" value="OMPADOMAIN"/>
</dbReference>
<keyword evidence="5" id="KW-0812">Transmembrane</keyword>
<dbReference type="InterPro" id="IPR036737">
    <property type="entry name" value="OmpA-like_sf"/>
</dbReference>
<comment type="subcellular location">
    <subcellularLocation>
        <location evidence="1">Cell outer membrane</location>
    </subcellularLocation>
</comment>
<feature type="transmembrane region" description="Helical" evidence="5">
    <location>
        <begin position="6"/>
        <end position="26"/>
    </location>
</feature>
<dbReference type="CDD" id="cd07185">
    <property type="entry name" value="OmpA_C-like"/>
    <property type="match status" value="1"/>
</dbReference>
<organism evidence="7 8">
    <name type="scientific">Spirosoma taeanense</name>
    <dbReference type="NCBI Taxonomy" id="2735870"/>
    <lineage>
        <taxon>Bacteria</taxon>
        <taxon>Pseudomonadati</taxon>
        <taxon>Bacteroidota</taxon>
        <taxon>Cytophagia</taxon>
        <taxon>Cytophagales</taxon>
        <taxon>Cytophagaceae</taxon>
        <taxon>Spirosoma</taxon>
    </lineage>
</organism>
<dbReference type="PROSITE" id="PS51123">
    <property type="entry name" value="OMPA_2"/>
    <property type="match status" value="1"/>
</dbReference>
<accession>A0A6M5YE87</accession>
<evidence type="ECO:0000256" key="4">
    <source>
        <dbReference type="PROSITE-ProRule" id="PRU00473"/>
    </source>
</evidence>
<dbReference type="SUPFAM" id="SSF103088">
    <property type="entry name" value="OmpA-like"/>
    <property type="match status" value="2"/>
</dbReference>
<dbReference type="PANTHER" id="PTHR30329">
    <property type="entry name" value="STATOR ELEMENT OF FLAGELLAR MOTOR COMPLEX"/>
    <property type="match status" value="1"/>
</dbReference>
<evidence type="ECO:0000259" key="6">
    <source>
        <dbReference type="PROSITE" id="PS51123"/>
    </source>
</evidence>
<keyword evidence="8" id="KW-1185">Reference proteome</keyword>
<evidence type="ECO:0000313" key="8">
    <source>
        <dbReference type="Proteomes" id="UP000502756"/>
    </source>
</evidence>
<evidence type="ECO:0000256" key="2">
    <source>
        <dbReference type="ARBA" id="ARBA00023136"/>
    </source>
</evidence>
<evidence type="ECO:0000313" key="7">
    <source>
        <dbReference type="EMBL" id="QJW91621.1"/>
    </source>
</evidence>
<evidence type="ECO:0000256" key="3">
    <source>
        <dbReference type="ARBA" id="ARBA00023237"/>
    </source>
</evidence>
<dbReference type="Pfam" id="PF00691">
    <property type="entry name" value="OmpA"/>
    <property type="match status" value="2"/>
</dbReference>
<keyword evidence="5" id="KW-1133">Transmembrane helix</keyword>
<dbReference type="Gene3D" id="3.30.1330.60">
    <property type="entry name" value="OmpA-like domain"/>
    <property type="match status" value="2"/>
</dbReference>
<dbReference type="AlphaFoldDB" id="A0A6M5YE87"/>
<proteinExistence type="predicted"/>
<dbReference type="KEGG" id="stae:HNV11_20670"/>
<protein>
    <submittedName>
        <fullName evidence="7">OmpA family protein</fullName>
    </submittedName>
</protein>
<dbReference type="GO" id="GO:0009279">
    <property type="term" value="C:cell outer membrane"/>
    <property type="evidence" value="ECO:0007669"/>
    <property type="project" value="UniProtKB-SubCell"/>
</dbReference>
<dbReference type="EMBL" id="CP053435">
    <property type="protein sequence ID" value="QJW91621.1"/>
    <property type="molecule type" value="Genomic_DNA"/>
</dbReference>
<reference evidence="7 8" key="1">
    <citation type="submission" date="2020-05" db="EMBL/GenBank/DDBJ databases">
        <title>Genome sequencing of Spirosoma sp. TS118.</title>
        <authorList>
            <person name="Lee J.-H."/>
            <person name="Jeong S."/>
            <person name="Zhao L."/>
            <person name="Jung J.-H."/>
            <person name="Kim M.-K."/>
            <person name="Lim S."/>
        </authorList>
    </citation>
    <scope>NUCLEOTIDE SEQUENCE [LARGE SCALE GENOMIC DNA]</scope>
    <source>
        <strain evidence="7 8">TS118</strain>
    </source>
</reference>
<keyword evidence="2 4" id="KW-0472">Membrane</keyword>
<name>A0A6M5YE87_9BACT</name>
<dbReference type="InterPro" id="IPR006665">
    <property type="entry name" value="OmpA-like"/>
</dbReference>
<evidence type="ECO:0000256" key="5">
    <source>
        <dbReference type="SAM" id="Phobius"/>
    </source>
</evidence>
<dbReference type="Proteomes" id="UP000502756">
    <property type="component" value="Chromosome"/>
</dbReference>
<dbReference type="PANTHER" id="PTHR30329:SF21">
    <property type="entry name" value="LIPOPROTEIN YIAD-RELATED"/>
    <property type="match status" value="1"/>
</dbReference>
<dbReference type="InterPro" id="IPR050330">
    <property type="entry name" value="Bact_OuterMem_StrucFunc"/>
</dbReference>
<keyword evidence="3" id="KW-0998">Cell outer membrane</keyword>
<dbReference type="RefSeq" id="WP_171741468.1">
    <property type="nucleotide sequence ID" value="NZ_CP053435.1"/>
</dbReference>
<gene>
    <name evidence="7" type="ORF">HNV11_20670</name>
</gene>
<feature type="domain" description="OmpA-like" evidence="6">
    <location>
        <begin position="167"/>
        <end position="286"/>
    </location>
</feature>
<dbReference type="InterPro" id="IPR006664">
    <property type="entry name" value="OMP_bac"/>
</dbReference>
<sequence>MSRLWMWWAFLSVWVTGAVLVHLFYIKRIRLSAERILPHVNIIDGKQLRLRLPGGLFHQSQSSLRPLGNRSALDTLAGYLKRNPRRLLVVTGYHTPAESQQTLVTNLGLVRAHAVRDYLLNTGVPDDQVKTWGKPSEVLTFIRDSTNALSFAFQSIVINAEWLARHQKYINLFHPLQLYFPTGSTEFIHTPDNERFTHEAVVFLRAHPKERLRITGHTDSVGTVAGNLRLSRARAMAVRDQLMPQGLPSRRFTLVAMGDKNPIAPNALPEGREANRRVTLVIDRRSYVRFKSVSPRRR</sequence>
<evidence type="ECO:0000256" key="1">
    <source>
        <dbReference type="ARBA" id="ARBA00004442"/>
    </source>
</evidence>